<feature type="compositionally biased region" description="Polar residues" evidence="1">
    <location>
        <begin position="319"/>
        <end position="329"/>
    </location>
</feature>
<dbReference type="Gene3D" id="1.20.900.10">
    <property type="entry name" value="Dbl homology (DH) domain"/>
    <property type="match status" value="1"/>
</dbReference>
<feature type="region of interest" description="Disordered" evidence="1">
    <location>
        <begin position="304"/>
        <end position="329"/>
    </location>
</feature>
<keyword evidence="4" id="KW-1185">Reference proteome</keyword>
<dbReference type="PROSITE" id="PS50010">
    <property type="entry name" value="DH_2"/>
    <property type="match status" value="1"/>
</dbReference>
<dbReference type="PANTHER" id="PTHR45858:SF5">
    <property type="entry name" value="MOESIN_EZRIN_RADIXIN HOMOLOG 1"/>
    <property type="match status" value="1"/>
</dbReference>
<dbReference type="Pfam" id="PF08736">
    <property type="entry name" value="FA"/>
    <property type="match status" value="1"/>
</dbReference>
<sequence length="511" mass="58411">MRQKPKIFSRGSSFRYSGRTQKQVSEFVRENCFNRQPFKRSTSLRTPSSPSKSAGTPISPQPLLPVTSLSCGSISDISKDRAPPQKTFSTSEPTTPHVAQDLSHTLNGDCSKPLDAQPKGLVSSSDFESEQGFQSPDYFTQDTDDNISHDSYHVLEKEAQKTNTDCMLTNLDNISDSKVTESEVVSTMFTNGTKEHIDSSEKEVYSDNCESISFLENNNNNLENSFINNIQKNLQNKEHVTKHTDYKFSSEDRQCLEENHVLNGTQFSTSVKAQALTEQTPDRSQQNSDVFKSLLEDSQEIAEQNSVANKQDSERNSEENCSLQNESPQTFGSSTFYVSSPFGVRLGSKKIPSDKIYCLAKELLMTERTYRKDLEIVNVVFREEFSKQMKTSCAAIEQMLSIIDPLYEIHCELLRDLEQRMAFWEGRPMNRLQNGIRGIGDILLNHKEMITLHSTYLKRLPEVLELIFKELSCNQQLSRIYQQFESHKICYLPLTYFFIRPAFRLLYYSTL</sequence>
<dbReference type="InterPro" id="IPR014847">
    <property type="entry name" value="FA"/>
</dbReference>
<dbReference type="InterPro" id="IPR000219">
    <property type="entry name" value="DH_dom"/>
</dbReference>
<dbReference type="SUPFAM" id="SSF48065">
    <property type="entry name" value="DBL homology domain (DH-domain)"/>
    <property type="match status" value="1"/>
</dbReference>
<dbReference type="OrthoDB" id="9990815at2759"/>
<dbReference type="Proteomes" id="UP000054359">
    <property type="component" value="Unassembled WGS sequence"/>
</dbReference>
<dbReference type="InterPro" id="IPR051835">
    <property type="entry name" value="RAC1-GEF"/>
</dbReference>
<accession>A0A087UXJ4</accession>
<gene>
    <name evidence="3" type="ORF">X975_24656</name>
</gene>
<feature type="compositionally biased region" description="Polar residues" evidence="1">
    <location>
        <begin position="67"/>
        <end position="76"/>
    </location>
</feature>
<evidence type="ECO:0000313" key="4">
    <source>
        <dbReference type="Proteomes" id="UP000054359"/>
    </source>
</evidence>
<reference evidence="3 4" key="1">
    <citation type="submission" date="2013-11" db="EMBL/GenBank/DDBJ databases">
        <title>Genome sequencing of Stegodyphus mimosarum.</title>
        <authorList>
            <person name="Bechsgaard J."/>
        </authorList>
    </citation>
    <scope>NUCLEOTIDE SEQUENCE [LARGE SCALE GENOMIC DNA]</scope>
</reference>
<dbReference type="EMBL" id="KK122159">
    <property type="protein sequence ID" value="KFM82083.1"/>
    <property type="molecule type" value="Genomic_DNA"/>
</dbReference>
<feature type="region of interest" description="Disordered" evidence="1">
    <location>
        <begin position="1"/>
        <end position="21"/>
    </location>
</feature>
<feature type="non-terminal residue" evidence="3">
    <location>
        <position position="511"/>
    </location>
</feature>
<proteinExistence type="predicted"/>
<dbReference type="GO" id="GO:0005085">
    <property type="term" value="F:guanyl-nucleotide exchange factor activity"/>
    <property type="evidence" value="ECO:0007669"/>
    <property type="project" value="InterPro"/>
</dbReference>
<feature type="compositionally biased region" description="Low complexity" evidence="1">
    <location>
        <begin position="8"/>
        <end position="19"/>
    </location>
</feature>
<evidence type="ECO:0000313" key="3">
    <source>
        <dbReference type="EMBL" id="KFM82083.1"/>
    </source>
</evidence>
<name>A0A087UXJ4_STEMI</name>
<dbReference type="InterPro" id="IPR035899">
    <property type="entry name" value="DBL_dom_sf"/>
</dbReference>
<feature type="compositionally biased region" description="Low complexity" evidence="1">
    <location>
        <begin position="39"/>
        <end position="53"/>
    </location>
</feature>
<feature type="domain" description="DH" evidence="2">
    <location>
        <begin position="355"/>
        <end position="511"/>
    </location>
</feature>
<dbReference type="SMART" id="SM00325">
    <property type="entry name" value="RhoGEF"/>
    <property type="match status" value="1"/>
</dbReference>
<dbReference type="AlphaFoldDB" id="A0A087UXJ4"/>
<organism evidence="3 4">
    <name type="scientific">Stegodyphus mimosarum</name>
    <name type="common">African social velvet spider</name>
    <dbReference type="NCBI Taxonomy" id="407821"/>
    <lineage>
        <taxon>Eukaryota</taxon>
        <taxon>Metazoa</taxon>
        <taxon>Ecdysozoa</taxon>
        <taxon>Arthropoda</taxon>
        <taxon>Chelicerata</taxon>
        <taxon>Arachnida</taxon>
        <taxon>Araneae</taxon>
        <taxon>Araneomorphae</taxon>
        <taxon>Entelegynae</taxon>
        <taxon>Eresoidea</taxon>
        <taxon>Eresidae</taxon>
        <taxon>Stegodyphus</taxon>
    </lineage>
</organism>
<dbReference type="Pfam" id="PF00621">
    <property type="entry name" value="RhoGEF"/>
    <property type="match status" value="1"/>
</dbReference>
<dbReference type="STRING" id="407821.A0A087UXJ4"/>
<protein>
    <submittedName>
        <fullName evidence="3">FERM, RhoGEF and pleckstrin domain-containing protein 2</fullName>
    </submittedName>
</protein>
<dbReference type="OMA" id="ESHKICY"/>
<feature type="compositionally biased region" description="Polar residues" evidence="1">
    <location>
        <begin position="122"/>
        <end position="141"/>
    </location>
</feature>
<feature type="region of interest" description="Disordered" evidence="1">
    <location>
        <begin position="36"/>
        <end position="143"/>
    </location>
</feature>
<evidence type="ECO:0000259" key="2">
    <source>
        <dbReference type="PROSITE" id="PS50010"/>
    </source>
</evidence>
<dbReference type="PANTHER" id="PTHR45858">
    <property type="entry name" value="FERM DOMAIN CONTAINING PROTEIN"/>
    <property type="match status" value="1"/>
</dbReference>
<dbReference type="SMART" id="SM01195">
    <property type="entry name" value="FA"/>
    <property type="match status" value="1"/>
</dbReference>
<evidence type="ECO:0000256" key="1">
    <source>
        <dbReference type="SAM" id="MobiDB-lite"/>
    </source>
</evidence>